<dbReference type="AlphaFoldDB" id="A0A4Y2HU72"/>
<name>A0A4Y2HU72_ARAVE</name>
<organism evidence="4 5">
    <name type="scientific">Araneus ventricosus</name>
    <name type="common">Orbweaver spider</name>
    <name type="synonym">Epeira ventricosa</name>
    <dbReference type="NCBI Taxonomy" id="182803"/>
    <lineage>
        <taxon>Eukaryota</taxon>
        <taxon>Metazoa</taxon>
        <taxon>Ecdysozoa</taxon>
        <taxon>Arthropoda</taxon>
        <taxon>Chelicerata</taxon>
        <taxon>Arachnida</taxon>
        <taxon>Araneae</taxon>
        <taxon>Araneomorphae</taxon>
        <taxon>Entelegynae</taxon>
        <taxon>Araneoidea</taxon>
        <taxon>Araneidae</taxon>
        <taxon>Araneus</taxon>
    </lineage>
</organism>
<feature type="domain" description="DDE Tnp4" evidence="3">
    <location>
        <begin position="2"/>
        <end position="133"/>
    </location>
</feature>
<evidence type="ECO:0000313" key="5">
    <source>
        <dbReference type="Proteomes" id="UP000499080"/>
    </source>
</evidence>
<evidence type="ECO:0000313" key="4">
    <source>
        <dbReference type="EMBL" id="GBM68725.1"/>
    </source>
</evidence>
<dbReference type="Proteomes" id="UP000499080">
    <property type="component" value="Unassembled WGS sequence"/>
</dbReference>
<gene>
    <name evidence="4" type="ORF">AVEN_69137_1</name>
</gene>
<comment type="cofactor">
    <cofactor evidence="1">
        <name>a divalent metal cation</name>
        <dbReference type="ChEBI" id="CHEBI:60240"/>
    </cofactor>
</comment>
<dbReference type="Pfam" id="PF13359">
    <property type="entry name" value="DDE_Tnp_4"/>
    <property type="match status" value="1"/>
</dbReference>
<dbReference type="OrthoDB" id="6431501at2759"/>
<comment type="caution">
    <text evidence="4">The sequence shown here is derived from an EMBL/GenBank/DDBJ whole genome shotgun (WGS) entry which is preliminary data.</text>
</comment>
<dbReference type="EMBL" id="BGPR01002159">
    <property type="protein sequence ID" value="GBM68725.1"/>
    <property type="molecule type" value="Genomic_DNA"/>
</dbReference>
<dbReference type="InterPro" id="IPR027806">
    <property type="entry name" value="HARBI1_dom"/>
</dbReference>
<sequence>MCDADYKFTYIDVGSYGKSSDSGIFKNSALYDQLSKGSLDIPAASPLEGGKLFPYVILADHGFAMSENLIRPYGGKGLSDEKNIFNYRLSRARRCIECAFGIMASKWRIFYRPLNVDLELTENAVKAECVLHNFVRRRDGHRSEYAPESEQSAFYDIENDSTSRANPKVLDIRDQFAKYFVKNPLEWQNEKI</sequence>
<evidence type="ECO:0000256" key="1">
    <source>
        <dbReference type="ARBA" id="ARBA00001968"/>
    </source>
</evidence>
<accession>A0A4Y2HU72</accession>
<protein>
    <recommendedName>
        <fullName evidence="3">DDE Tnp4 domain-containing protein</fullName>
    </recommendedName>
</protein>
<evidence type="ECO:0000259" key="3">
    <source>
        <dbReference type="Pfam" id="PF13359"/>
    </source>
</evidence>
<keyword evidence="5" id="KW-1185">Reference proteome</keyword>
<proteinExistence type="predicted"/>
<evidence type="ECO:0000256" key="2">
    <source>
        <dbReference type="ARBA" id="ARBA00022723"/>
    </source>
</evidence>
<dbReference type="GO" id="GO:0046872">
    <property type="term" value="F:metal ion binding"/>
    <property type="evidence" value="ECO:0007669"/>
    <property type="project" value="UniProtKB-KW"/>
</dbReference>
<keyword evidence="2" id="KW-0479">Metal-binding</keyword>
<reference evidence="4 5" key="1">
    <citation type="journal article" date="2019" name="Sci. Rep.">
        <title>Orb-weaving spider Araneus ventricosus genome elucidates the spidroin gene catalogue.</title>
        <authorList>
            <person name="Kono N."/>
            <person name="Nakamura H."/>
            <person name="Ohtoshi R."/>
            <person name="Moran D.A.P."/>
            <person name="Shinohara A."/>
            <person name="Yoshida Y."/>
            <person name="Fujiwara M."/>
            <person name="Mori M."/>
            <person name="Tomita M."/>
            <person name="Arakawa K."/>
        </authorList>
    </citation>
    <scope>NUCLEOTIDE SEQUENCE [LARGE SCALE GENOMIC DNA]</scope>
</reference>